<accession>A0A0C9VHW7</accession>
<dbReference type="HOGENOM" id="CLU_3074228_0_0_1"/>
<feature type="non-terminal residue" evidence="1">
    <location>
        <position position="53"/>
    </location>
</feature>
<dbReference type="AlphaFoldDB" id="A0A0C9VHW7"/>
<dbReference type="EMBL" id="KN839844">
    <property type="protein sequence ID" value="KIJ65249.1"/>
    <property type="molecule type" value="Genomic_DNA"/>
</dbReference>
<sequence>MMPSAIISLLSALSDAAIPHPMLRGRPKIPRKSIPDRVLMSPNGTVLPSIKTV</sequence>
<name>A0A0C9VHW7_9AGAM</name>
<evidence type="ECO:0000313" key="2">
    <source>
        <dbReference type="Proteomes" id="UP000053820"/>
    </source>
</evidence>
<reference evidence="1 2" key="1">
    <citation type="submission" date="2014-04" db="EMBL/GenBank/DDBJ databases">
        <title>Evolutionary Origins and Diversification of the Mycorrhizal Mutualists.</title>
        <authorList>
            <consortium name="DOE Joint Genome Institute"/>
            <consortium name="Mycorrhizal Genomics Consortium"/>
            <person name="Kohler A."/>
            <person name="Kuo A."/>
            <person name="Nagy L.G."/>
            <person name="Floudas D."/>
            <person name="Copeland A."/>
            <person name="Barry K.W."/>
            <person name="Cichocki N."/>
            <person name="Veneault-Fourrey C."/>
            <person name="LaButti K."/>
            <person name="Lindquist E.A."/>
            <person name="Lipzen A."/>
            <person name="Lundell T."/>
            <person name="Morin E."/>
            <person name="Murat C."/>
            <person name="Riley R."/>
            <person name="Ohm R."/>
            <person name="Sun H."/>
            <person name="Tunlid A."/>
            <person name="Henrissat B."/>
            <person name="Grigoriev I.V."/>
            <person name="Hibbett D.S."/>
            <person name="Martin F."/>
        </authorList>
    </citation>
    <scope>NUCLEOTIDE SEQUENCE [LARGE SCALE GENOMIC DNA]</scope>
    <source>
        <strain evidence="1 2">MD-312</strain>
    </source>
</reference>
<organism evidence="1 2">
    <name type="scientific">Hydnomerulius pinastri MD-312</name>
    <dbReference type="NCBI Taxonomy" id="994086"/>
    <lineage>
        <taxon>Eukaryota</taxon>
        <taxon>Fungi</taxon>
        <taxon>Dikarya</taxon>
        <taxon>Basidiomycota</taxon>
        <taxon>Agaricomycotina</taxon>
        <taxon>Agaricomycetes</taxon>
        <taxon>Agaricomycetidae</taxon>
        <taxon>Boletales</taxon>
        <taxon>Boletales incertae sedis</taxon>
        <taxon>Leucogyrophana</taxon>
    </lineage>
</organism>
<protein>
    <submittedName>
        <fullName evidence="1">Uncharacterized protein</fullName>
    </submittedName>
</protein>
<keyword evidence="2" id="KW-1185">Reference proteome</keyword>
<dbReference type="Proteomes" id="UP000053820">
    <property type="component" value="Unassembled WGS sequence"/>
</dbReference>
<gene>
    <name evidence="1" type="ORF">HYDPIDRAFT_111189</name>
</gene>
<evidence type="ECO:0000313" key="1">
    <source>
        <dbReference type="EMBL" id="KIJ65249.1"/>
    </source>
</evidence>
<proteinExistence type="predicted"/>